<keyword evidence="2" id="KW-1185">Reference proteome</keyword>
<dbReference type="Proteomes" id="UP000225706">
    <property type="component" value="Unassembled WGS sequence"/>
</dbReference>
<organism evidence="1 2">
    <name type="scientific">Stylophora pistillata</name>
    <name type="common">Smooth cauliflower coral</name>
    <dbReference type="NCBI Taxonomy" id="50429"/>
    <lineage>
        <taxon>Eukaryota</taxon>
        <taxon>Metazoa</taxon>
        <taxon>Cnidaria</taxon>
        <taxon>Anthozoa</taxon>
        <taxon>Hexacorallia</taxon>
        <taxon>Scleractinia</taxon>
        <taxon>Astrocoeniina</taxon>
        <taxon>Pocilloporidae</taxon>
        <taxon>Stylophora</taxon>
    </lineage>
</organism>
<comment type="caution">
    <text evidence="1">The sequence shown here is derived from an EMBL/GenBank/DDBJ whole genome shotgun (WGS) entry which is preliminary data.</text>
</comment>
<proteinExistence type="predicted"/>
<reference evidence="2" key="1">
    <citation type="journal article" date="2017" name="bioRxiv">
        <title>Comparative analysis of the genomes of Stylophora pistillata and Acropora digitifera provides evidence for extensive differences between species of corals.</title>
        <authorList>
            <person name="Voolstra C.R."/>
            <person name="Li Y."/>
            <person name="Liew Y.J."/>
            <person name="Baumgarten S."/>
            <person name="Zoccola D."/>
            <person name="Flot J.-F."/>
            <person name="Tambutte S."/>
            <person name="Allemand D."/>
            <person name="Aranda M."/>
        </authorList>
    </citation>
    <scope>NUCLEOTIDE SEQUENCE [LARGE SCALE GENOMIC DNA]</scope>
</reference>
<protein>
    <submittedName>
        <fullName evidence="1">Uncharacterized protein</fullName>
    </submittedName>
</protein>
<evidence type="ECO:0000313" key="2">
    <source>
        <dbReference type="Proteomes" id="UP000225706"/>
    </source>
</evidence>
<gene>
    <name evidence="1" type="ORF">AWC38_SpisGene6312</name>
</gene>
<sequence>MATEGITNQPVDVAKNTEFLIRMAESDILMLAEDSRTLEDVEYVVSQRMWNFSSVLDYCYYDIHCHFQNDGKHSLGSDVTKAKTPFAQKLKWSADRTQDEFVRSKRIKFVKGHCTIVFGEHFERRIPCDFLKWFQENLLSLQALIEVDKGGHPVKICAEHGQQCLGDETCNRKVTKLVRATRFDYETNTQRCSDPTKIYCEELDTVSSIPKDWSDTTTFNVMHFLRNFATHRSLPPLSFKNGWFNLRTEEFKAGDEFDGRNCEWVFIPNLAWISIPDIKHLRDDNCQKNQYVRFFDHPLAIVCARILDFVKQQRHSLLRIVNKEEIGRISTLESVMRKLVEHLTSPHSAMVLPDCL</sequence>
<dbReference type="AlphaFoldDB" id="A0A2B4SKD2"/>
<evidence type="ECO:0000313" key="1">
    <source>
        <dbReference type="EMBL" id="PFX28952.1"/>
    </source>
</evidence>
<dbReference type="EMBL" id="LSMT01000074">
    <property type="protein sequence ID" value="PFX28952.1"/>
    <property type="molecule type" value="Genomic_DNA"/>
</dbReference>
<accession>A0A2B4SKD2</accession>
<name>A0A2B4SKD2_STYPI</name>